<feature type="compositionally biased region" description="Basic and acidic residues" evidence="1">
    <location>
        <begin position="292"/>
        <end position="302"/>
    </location>
</feature>
<evidence type="ECO:0000313" key="4">
    <source>
        <dbReference type="Proteomes" id="UP000799440"/>
    </source>
</evidence>
<name>A0A6A6VK32_9PLEO</name>
<dbReference type="OrthoDB" id="5985073at2759"/>
<keyword evidence="2" id="KW-1133">Transmembrane helix</keyword>
<feature type="region of interest" description="Disordered" evidence="1">
    <location>
        <begin position="253"/>
        <end position="302"/>
    </location>
</feature>
<evidence type="ECO:0000256" key="2">
    <source>
        <dbReference type="SAM" id="Phobius"/>
    </source>
</evidence>
<dbReference type="AlphaFoldDB" id="A0A6A6VK32"/>
<gene>
    <name evidence="3" type="ORF">M011DRAFT_474566</name>
</gene>
<feature type="transmembrane region" description="Helical" evidence="2">
    <location>
        <begin position="172"/>
        <end position="195"/>
    </location>
</feature>
<organism evidence="3 4">
    <name type="scientific">Sporormia fimetaria CBS 119925</name>
    <dbReference type="NCBI Taxonomy" id="1340428"/>
    <lineage>
        <taxon>Eukaryota</taxon>
        <taxon>Fungi</taxon>
        <taxon>Dikarya</taxon>
        <taxon>Ascomycota</taxon>
        <taxon>Pezizomycotina</taxon>
        <taxon>Dothideomycetes</taxon>
        <taxon>Pleosporomycetidae</taxon>
        <taxon>Pleosporales</taxon>
        <taxon>Sporormiaceae</taxon>
        <taxon>Sporormia</taxon>
    </lineage>
</organism>
<feature type="compositionally biased region" description="Basic and acidic residues" evidence="1">
    <location>
        <begin position="267"/>
        <end position="276"/>
    </location>
</feature>
<keyword evidence="2" id="KW-0472">Membrane</keyword>
<reference evidence="3" key="1">
    <citation type="journal article" date="2020" name="Stud. Mycol.">
        <title>101 Dothideomycetes genomes: a test case for predicting lifestyles and emergence of pathogens.</title>
        <authorList>
            <person name="Haridas S."/>
            <person name="Albert R."/>
            <person name="Binder M."/>
            <person name="Bloem J."/>
            <person name="Labutti K."/>
            <person name="Salamov A."/>
            <person name="Andreopoulos B."/>
            <person name="Baker S."/>
            <person name="Barry K."/>
            <person name="Bills G."/>
            <person name="Bluhm B."/>
            <person name="Cannon C."/>
            <person name="Castanera R."/>
            <person name="Culley D."/>
            <person name="Daum C."/>
            <person name="Ezra D."/>
            <person name="Gonzalez J."/>
            <person name="Henrissat B."/>
            <person name="Kuo A."/>
            <person name="Liang C."/>
            <person name="Lipzen A."/>
            <person name="Lutzoni F."/>
            <person name="Magnuson J."/>
            <person name="Mondo S."/>
            <person name="Nolan M."/>
            <person name="Ohm R."/>
            <person name="Pangilinan J."/>
            <person name="Park H.-J."/>
            <person name="Ramirez L."/>
            <person name="Alfaro M."/>
            <person name="Sun H."/>
            <person name="Tritt A."/>
            <person name="Yoshinaga Y."/>
            <person name="Zwiers L.-H."/>
            <person name="Turgeon B."/>
            <person name="Goodwin S."/>
            <person name="Spatafora J."/>
            <person name="Crous P."/>
            <person name="Grigoriev I."/>
        </authorList>
    </citation>
    <scope>NUCLEOTIDE SEQUENCE</scope>
    <source>
        <strain evidence="3">CBS 119925</strain>
    </source>
</reference>
<dbReference type="EMBL" id="MU006564">
    <property type="protein sequence ID" value="KAF2750084.1"/>
    <property type="molecule type" value="Genomic_DNA"/>
</dbReference>
<dbReference type="Proteomes" id="UP000799440">
    <property type="component" value="Unassembled WGS sequence"/>
</dbReference>
<evidence type="ECO:0000313" key="3">
    <source>
        <dbReference type="EMBL" id="KAF2750084.1"/>
    </source>
</evidence>
<sequence>MLPPPGYMIWANEPIPVANHTEPACFPSEFMSEYRSVSSGVAGSSVVPAMGGFACPEGYCTNMVAKDNYIACCPSAYKLHLPDTTIDPNRPAYGATCYSDLVVSFTYTVTAYNASGETDVQQWVASTAGAQAYAHPIDGFALSSATVGCAAASSPPASSPPPPTEESTSPGVIAGASVGAVCGLAIIVALVWALLYRRRRRRTRATQDDLPDSEKSDEYYFHMDDKARIYEAAGSVVCEKDIDKVHVVEKESTMITEMEGSPATPTFKEKKPRPSEEGPFEMAGDTIQDVDEEKKNDLKEKQ</sequence>
<keyword evidence="2" id="KW-0812">Transmembrane</keyword>
<proteinExistence type="predicted"/>
<feature type="region of interest" description="Disordered" evidence="1">
    <location>
        <begin position="152"/>
        <end position="171"/>
    </location>
</feature>
<keyword evidence="4" id="KW-1185">Reference proteome</keyword>
<accession>A0A6A6VK32</accession>
<protein>
    <submittedName>
        <fullName evidence="3">Uncharacterized protein</fullName>
    </submittedName>
</protein>
<evidence type="ECO:0000256" key="1">
    <source>
        <dbReference type="SAM" id="MobiDB-lite"/>
    </source>
</evidence>